<gene>
    <name evidence="1" type="ORF">AAHA92_22010</name>
</gene>
<reference evidence="1 2" key="1">
    <citation type="submission" date="2024-06" db="EMBL/GenBank/DDBJ databases">
        <title>A chromosome level genome sequence of Diviner's sage (Salvia divinorum).</title>
        <authorList>
            <person name="Ford S.A."/>
            <person name="Ro D.-K."/>
            <person name="Ness R.W."/>
            <person name="Phillips M.A."/>
        </authorList>
    </citation>
    <scope>NUCLEOTIDE SEQUENCE [LARGE SCALE GENOMIC DNA]</scope>
    <source>
        <strain evidence="1">SAF-2024a</strain>
        <tissue evidence="1">Leaf</tissue>
    </source>
</reference>
<accession>A0ABD1GMS5</accession>
<evidence type="ECO:0000313" key="1">
    <source>
        <dbReference type="EMBL" id="KAL1545264.1"/>
    </source>
</evidence>
<dbReference type="Proteomes" id="UP001567538">
    <property type="component" value="Unassembled WGS sequence"/>
</dbReference>
<name>A0ABD1GMS5_SALDI</name>
<sequence>MFSPSLLGTQCICGMLLMELPPSSLLSMMSVVRSPVSNGLLIEGILLLVSTTQKFSYEIPPLTDC</sequence>
<organism evidence="1 2">
    <name type="scientific">Salvia divinorum</name>
    <name type="common">Maria pastora</name>
    <name type="synonym">Diviner's sage</name>
    <dbReference type="NCBI Taxonomy" id="28513"/>
    <lineage>
        <taxon>Eukaryota</taxon>
        <taxon>Viridiplantae</taxon>
        <taxon>Streptophyta</taxon>
        <taxon>Embryophyta</taxon>
        <taxon>Tracheophyta</taxon>
        <taxon>Spermatophyta</taxon>
        <taxon>Magnoliopsida</taxon>
        <taxon>eudicotyledons</taxon>
        <taxon>Gunneridae</taxon>
        <taxon>Pentapetalae</taxon>
        <taxon>asterids</taxon>
        <taxon>lamiids</taxon>
        <taxon>Lamiales</taxon>
        <taxon>Lamiaceae</taxon>
        <taxon>Nepetoideae</taxon>
        <taxon>Mentheae</taxon>
        <taxon>Salviinae</taxon>
        <taxon>Salvia</taxon>
        <taxon>Salvia subgen. Calosphace</taxon>
    </lineage>
</organism>
<keyword evidence="2" id="KW-1185">Reference proteome</keyword>
<dbReference type="AlphaFoldDB" id="A0ABD1GMS5"/>
<dbReference type="EMBL" id="JBEAFC010000008">
    <property type="protein sequence ID" value="KAL1545264.1"/>
    <property type="molecule type" value="Genomic_DNA"/>
</dbReference>
<protein>
    <submittedName>
        <fullName evidence="1">Uncharacterized protein</fullName>
    </submittedName>
</protein>
<evidence type="ECO:0000313" key="2">
    <source>
        <dbReference type="Proteomes" id="UP001567538"/>
    </source>
</evidence>
<comment type="caution">
    <text evidence="1">The sequence shown here is derived from an EMBL/GenBank/DDBJ whole genome shotgun (WGS) entry which is preliminary data.</text>
</comment>
<proteinExistence type="predicted"/>